<name>D5AHG9_STRGZ</name>
<dbReference type="InterPro" id="IPR005139">
    <property type="entry name" value="PCRF"/>
</dbReference>
<dbReference type="GO" id="GO:0005737">
    <property type="term" value="C:cytoplasm"/>
    <property type="evidence" value="ECO:0007669"/>
    <property type="project" value="UniProtKB-SubCell"/>
</dbReference>
<dbReference type="NCBIfam" id="NF001859">
    <property type="entry name" value="PRK00591.1"/>
    <property type="match status" value="1"/>
</dbReference>
<keyword evidence="5 8" id="KW-0963">Cytoplasm</keyword>
<dbReference type="FunFam" id="3.30.70.1660:FF:000002">
    <property type="entry name" value="Peptide chain release factor 1"/>
    <property type="match status" value="1"/>
</dbReference>
<dbReference type="InterPro" id="IPR050057">
    <property type="entry name" value="Prokaryotic/Mito_RF"/>
</dbReference>
<dbReference type="PROSITE" id="PS00745">
    <property type="entry name" value="RF_PROK_I"/>
    <property type="match status" value="1"/>
</dbReference>
<dbReference type="Pfam" id="PF03462">
    <property type="entry name" value="PCRF"/>
    <property type="match status" value="1"/>
</dbReference>
<evidence type="ECO:0000256" key="4">
    <source>
        <dbReference type="ARBA" id="ARBA00022481"/>
    </source>
</evidence>
<evidence type="ECO:0000256" key="2">
    <source>
        <dbReference type="ARBA" id="ARBA00004496"/>
    </source>
</evidence>
<keyword evidence="4 8" id="KW-0488">Methylation</keyword>
<evidence type="ECO:0000256" key="5">
    <source>
        <dbReference type="ARBA" id="ARBA00022490"/>
    </source>
</evidence>
<proteinExistence type="inferred from homology"/>
<keyword evidence="6 8" id="KW-0648">Protein biosynthesis</keyword>
<dbReference type="Gene3D" id="3.30.160.20">
    <property type="match status" value="1"/>
</dbReference>
<evidence type="ECO:0000313" key="10">
    <source>
        <dbReference type="EMBL" id="ADE31284.1"/>
    </source>
</evidence>
<comment type="similarity">
    <text evidence="3 8">Belongs to the prokaryotic/mitochondrial release factor family.</text>
</comment>
<dbReference type="PANTHER" id="PTHR43804">
    <property type="entry name" value="LD18447P"/>
    <property type="match status" value="1"/>
</dbReference>
<dbReference type="FunFam" id="3.30.70.1660:FF:000004">
    <property type="entry name" value="Peptide chain release factor 1"/>
    <property type="match status" value="1"/>
</dbReference>
<dbReference type="Gene3D" id="3.30.70.1660">
    <property type="match status" value="2"/>
</dbReference>
<sequence>MYLNLMNIYDQLQAVEDRYEELGELLSDPDVVSDTKRFMELSKEEATTRDTVTAYREYKTVLQNIVDAEEMIKESSGDADLEEMAKEELKQAKADKEAYEEKLKILLLPKDPNDDKNIILEIRGAAGGDEAALFAGDLLTMYQKYAEGQGWRFEVMEASYNGVGGIKEVVAMVSGQSVYSKLKYESGAHRVQRVPVTESQGRVHTSTATVLIMPEVEEVEYDIDPKDLRVDIYHASGAGGQNVNKVATAVRIVHLPTNIKVEMQEERTQQKNREKAMKIIRARVADHFAQIAQDEQDAERKSTIGTGDRSERIRTYNFPQNRVTDHRIGLTLQKLDTILSGKMDEVVDALVLYDQTQKLEELNK</sequence>
<dbReference type="EMBL" id="CP000837">
    <property type="protein sequence ID" value="ADE31284.1"/>
    <property type="molecule type" value="Genomic_DNA"/>
</dbReference>
<evidence type="ECO:0000256" key="6">
    <source>
        <dbReference type="ARBA" id="ARBA00022917"/>
    </source>
</evidence>
<evidence type="ECO:0000256" key="3">
    <source>
        <dbReference type="ARBA" id="ARBA00010835"/>
    </source>
</evidence>
<evidence type="ECO:0000313" key="11">
    <source>
        <dbReference type="Proteomes" id="UP000002359"/>
    </source>
</evidence>
<dbReference type="KEGG" id="ssw:SSGZ1_0827"/>
<evidence type="ECO:0000256" key="7">
    <source>
        <dbReference type="ARBA" id="ARBA00050039"/>
    </source>
</evidence>
<evidence type="ECO:0000259" key="9">
    <source>
        <dbReference type="PROSITE" id="PS00745"/>
    </source>
</evidence>
<dbReference type="InterPro" id="IPR045853">
    <property type="entry name" value="Pep_chain_release_fac_I_sf"/>
</dbReference>
<feature type="domain" description="Prokaryotic-type class I peptide chain release factors" evidence="9">
    <location>
        <begin position="234"/>
        <end position="250"/>
    </location>
</feature>
<evidence type="ECO:0000256" key="1">
    <source>
        <dbReference type="ARBA" id="ARBA00002986"/>
    </source>
</evidence>
<dbReference type="InterPro" id="IPR004373">
    <property type="entry name" value="RF-1"/>
</dbReference>
<dbReference type="AlphaFoldDB" id="D5AHG9"/>
<dbReference type="PANTHER" id="PTHR43804:SF7">
    <property type="entry name" value="LD18447P"/>
    <property type="match status" value="1"/>
</dbReference>
<comment type="PTM">
    <text evidence="8">Methylated by PrmC. Methylation increases the termination efficiency of RF1.</text>
</comment>
<dbReference type="PATRIC" id="fig|423211.3.peg.812"/>
<protein>
    <recommendedName>
        <fullName evidence="7 8">Peptide chain release factor 1</fullName>
        <shortName evidence="8">RF-1</shortName>
    </recommendedName>
</protein>
<comment type="subcellular location">
    <subcellularLocation>
        <location evidence="2 8">Cytoplasm</location>
    </subcellularLocation>
</comment>
<dbReference type="FunFam" id="3.30.160.20:FF:000027">
    <property type="entry name" value="Peptide chain release factor 1"/>
    <property type="match status" value="1"/>
</dbReference>
<dbReference type="Gene3D" id="6.10.140.1950">
    <property type="match status" value="1"/>
</dbReference>
<dbReference type="SMART" id="SM00937">
    <property type="entry name" value="PCRF"/>
    <property type="match status" value="1"/>
</dbReference>
<dbReference type="HAMAP" id="MF_00093">
    <property type="entry name" value="Rel_fac_1"/>
    <property type="match status" value="1"/>
</dbReference>
<dbReference type="SUPFAM" id="SSF75620">
    <property type="entry name" value="Release factor"/>
    <property type="match status" value="1"/>
</dbReference>
<dbReference type="InterPro" id="IPR000352">
    <property type="entry name" value="Pep_chain_release_fac_I"/>
</dbReference>
<feature type="modified residue" description="N5-methylglutamine" evidence="8">
    <location>
        <position position="241"/>
    </location>
</feature>
<dbReference type="GO" id="GO:0016149">
    <property type="term" value="F:translation release factor activity, codon specific"/>
    <property type="evidence" value="ECO:0007669"/>
    <property type="project" value="UniProtKB-UniRule"/>
</dbReference>
<gene>
    <name evidence="8" type="primary">prfA</name>
    <name evidence="10" type="ordered locus">SSGZ1_0827</name>
</gene>
<dbReference type="Pfam" id="PF00472">
    <property type="entry name" value="RF-1"/>
    <property type="match status" value="1"/>
</dbReference>
<organism evidence="10 11">
    <name type="scientific">Streptococcus suis (strain GZ1)</name>
    <dbReference type="NCBI Taxonomy" id="423211"/>
    <lineage>
        <taxon>Bacteria</taxon>
        <taxon>Bacillati</taxon>
        <taxon>Bacillota</taxon>
        <taxon>Bacilli</taxon>
        <taxon>Lactobacillales</taxon>
        <taxon>Streptococcaceae</taxon>
        <taxon>Streptococcus</taxon>
    </lineage>
</organism>
<dbReference type="NCBIfam" id="TIGR00019">
    <property type="entry name" value="prfA"/>
    <property type="match status" value="1"/>
</dbReference>
<dbReference type="HOGENOM" id="CLU_036856_0_1_9"/>
<reference evidence="10 11" key="1">
    <citation type="journal article" date="2009" name="J. Infect. Dis.">
        <title>Clinical, experimental, and genomic differences between intermediately pathogenic, highly pathogenic, and epidemic Streptococcus suis.</title>
        <authorList>
            <person name="Ye C."/>
            <person name="Zheng H."/>
            <person name="Zhang J."/>
            <person name="Jing H."/>
            <person name="Wang L."/>
            <person name="Xiong Y."/>
            <person name="Wang W."/>
            <person name="Zhou Z."/>
            <person name="Sun Q."/>
            <person name="Luo X."/>
            <person name="Du H."/>
            <person name="Gottschalk M."/>
            <person name="Xu J."/>
        </authorList>
    </citation>
    <scope>NUCLEOTIDE SEQUENCE [LARGE SCALE GENOMIC DNA]</scope>
    <source>
        <strain evidence="10 11">GZ1</strain>
    </source>
</reference>
<evidence type="ECO:0000256" key="8">
    <source>
        <dbReference type="HAMAP-Rule" id="MF_00093"/>
    </source>
</evidence>
<accession>D5AHG9</accession>
<comment type="function">
    <text evidence="1 8">Peptide chain release factor 1 directs the termination of translation in response to the peptide chain termination codons UAG and UAA.</text>
</comment>
<dbReference type="Proteomes" id="UP000002359">
    <property type="component" value="Chromosome"/>
</dbReference>